<gene>
    <name evidence="1" type="ORF">KOI35_10280</name>
</gene>
<keyword evidence="2" id="KW-1185">Reference proteome</keyword>
<organism evidence="1 2">
    <name type="scientific">Paractinoplanes bogorensis</name>
    <dbReference type="NCBI Taxonomy" id="1610840"/>
    <lineage>
        <taxon>Bacteria</taxon>
        <taxon>Bacillati</taxon>
        <taxon>Actinomycetota</taxon>
        <taxon>Actinomycetes</taxon>
        <taxon>Micromonosporales</taxon>
        <taxon>Micromonosporaceae</taxon>
        <taxon>Paractinoplanes</taxon>
    </lineage>
</organism>
<dbReference type="EMBL" id="JAHKKG010000003">
    <property type="protein sequence ID" value="MBU2663875.1"/>
    <property type="molecule type" value="Genomic_DNA"/>
</dbReference>
<accession>A0ABS5YK77</accession>
<comment type="caution">
    <text evidence="1">The sequence shown here is derived from an EMBL/GenBank/DDBJ whole genome shotgun (WGS) entry which is preliminary data.</text>
</comment>
<name>A0ABS5YK77_9ACTN</name>
<evidence type="ECO:0000313" key="2">
    <source>
        <dbReference type="Proteomes" id="UP001519654"/>
    </source>
</evidence>
<sequence length="223" mass="24831">MTENATGNTWGLRDPGLTMTGDGPNEVHEFTGMWPLKPETDLALMASKFTEDWFLPTTAKLGLIRTARWFVARVSDFDGYALFFISQFDGDLQKYFDDFVYNGRDNLLKVWGQCQGCPDGPEDTARDIVRFIAAGQIRTLAIYDGFPEVSYTQVSRLADWYRKAQDFQRAVSKADAPLQETVDAYLAALAEPAPFLANAASIDTAAGTGNWQYEDVADRLPKG</sequence>
<dbReference type="RefSeq" id="WP_215785927.1">
    <property type="nucleotide sequence ID" value="NZ_JAHKKG010000003.1"/>
</dbReference>
<protein>
    <submittedName>
        <fullName evidence="1">Uncharacterized protein</fullName>
    </submittedName>
</protein>
<reference evidence="1 2" key="1">
    <citation type="submission" date="2021-06" db="EMBL/GenBank/DDBJ databases">
        <title>Actinoplanes lichenicola sp. nov., and Actinoplanes ovalisporus sp. nov., isolated from lichen in Thailand.</title>
        <authorList>
            <person name="Saeng-In P."/>
            <person name="Kanchanasin P."/>
            <person name="Yuki M."/>
            <person name="Kudo T."/>
            <person name="Ohkuma M."/>
            <person name="Phongsopitanun W."/>
            <person name="Tanasupawat S."/>
        </authorList>
    </citation>
    <scope>NUCLEOTIDE SEQUENCE [LARGE SCALE GENOMIC DNA]</scope>
    <source>
        <strain evidence="1 2">NBRC 110975</strain>
    </source>
</reference>
<proteinExistence type="predicted"/>
<dbReference type="Proteomes" id="UP001519654">
    <property type="component" value="Unassembled WGS sequence"/>
</dbReference>
<evidence type="ECO:0000313" key="1">
    <source>
        <dbReference type="EMBL" id="MBU2663875.1"/>
    </source>
</evidence>